<accession>A0A0F6W0G8</accession>
<proteinExistence type="predicted"/>
<dbReference type="KEGG" id="samy:DB32_001480"/>
<gene>
    <name evidence="1" type="ORF">DB32_001480</name>
</gene>
<evidence type="ECO:0000313" key="2">
    <source>
        <dbReference type="Proteomes" id="UP000034883"/>
    </source>
</evidence>
<dbReference type="Proteomes" id="UP000034883">
    <property type="component" value="Chromosome"/>
</dbReference>
<keyword evidence="2" id="KW-1185">Reference proteome</keyword>
<dbReference type="STRING" id="927083.DB32_001480"/>
<dbReference type="RefSeq" id="WP_053231683.1">
    <property type="nucleotide sequence ID" value="NZ_CP011125.1"/>
</dbReference>
<organism evidence="1 2">
    <name type="scientific">Sandaracinus amylolyticus</name>
    <dbReference type="NCBI Taxonomy" id="927083"/>
    <lineage>
        <taxon>Bacteria</taxon>
        <taxon>Pseudomonadati</taxon>
        <taxon>Myxococcota</taxon>
        <taxon>Polyangia</taxon>
        <taxon>Polyangiales</taxon>
        <taxon>Sandaracinaceae</taxon>
        <taxon>Sandaracinus</taxon>
    </lineage>
</organism>
<dbReference type="OrthoDB" id="581967at2"/>
<protein>
    <submittedName>
        <fullName evidence="1">Uncharacterized protein</fullName>
    </submittedName>
</protein>
<dbReference type="AlphaFoldDB" id="A0A0F6W0G8"/>
<evidence type="ECO:0000313" key="1">
    <source>
        <dbReference type="EMBL" id="AKF04331.1"/>
    </source>
</evidence>
<name>A0A0F6W0G8_9BACT</name>
<sequence>MKTWLRKQPSARDRDTVQVCIESPEVTDVTLSRTLGVGEAVYRAVANVAIPEDACFAVPFRL</sequence>
<reference evidence="1 2" key="1">
    <citation type="submission" date="2015-03" db="EMBL/GenBank/DDBJ databases">
        <title>Genome assembly of Sandaracinus amylolyticus DSM 53668.</title>
        <authorList>
            <person name="Sharma G."/>
            <person name="Subramanian S."/>
        </authorList>
    </citation>
    <scope>NUCLEOTIDE SEQUENCE [LARGE SCALE GENOMIC DNA]</scope>
    <source>
        <strain evidence="1 2">DSM 53668</strain>
    </source>
</reference>
<dbReference type="EMBL" id="CP011125">
    <property type="protein sequence ID" value="AKF04331.1"/>
    <property type="molecule type" value="Genomic_DNA"/>
</dbReference>